<keyword evidence="1" id="KW-0175">Coiled coil</keyword>
<accession>A0ABR2SL13</accession>
<reference evidence="2 3" key="1">
    <citation type="journal article" date="2024" name="G3 (Bethesda)">
        <title>Genome assembly of Hibiscus sabdariffa L. provides insights into metabolisms of medicinal natural products.</title>
        <authorList>
            <person name="Kim T."/>
        </authorList>
    </citation>
    <scope>NUCLEOTIDE SEQUENCE [LARGE SCALE GENOMIC DNA]</scope>
    <source>
        <strain evidence="2">TK-2024</strain>
        <tissue evidence="2">Old leaves</tissue>
    </source>
</reference>
<keyword evidence="3" id="KW-1185">Reference proteome</keyword>
<sequence length="323" mass="36267">MESERGRAAEKTGMFRSVVGVIDRIKSEILKNCLVGWCSKFWRAADLAKKLHDEGIKDASIMRLSGTVFLLIFKDHERLVSFMKEHEGALKKWFRSVQEWQEELPDCNRRADDAVENQKLNDEFEGQGEESAESSTENLVVEKIAEGKESLRADMEHLEATTVPSENVLCQDERVTNVILNEKERSFDLEGYCPADIVTREKVAGFAREDHEEAAIFFETIQRIPGEVQTNDLESRGDVFVPRLCSNEVNVSPDCSLSISHDGVEGCYLLQTKSACPGGSVGVGNFFHVDNTTRFIEDISLMGMEASATMFHSKSNVEGETRN</sequence>
<organism evidence="2 3">
    <name type="scientific">Hibiscus sabdariffa</name>
    <name type="common">roselle</name>
    <dbReference type="NCBI Taxonomy" id="183260"/>
    <lineage>
        <taxon>Eukaryota</taxon>
        <taxon>Viridiplantae</taxon>
        <taxon>Streptophyta</taxon>
        <taxon>Embryophyta</taxon>
        <taxon>Tracheophyta</taxon>
        <taxon>Spermatophyta</taxon>
        <taxon>Magnoliopsida</taxon>
        <taxon>eudicotyledons</taxon>
        <taxon>Gunneridae</taxon>
        <taxon>Pentapetalae</taxon>
        <taxon>rosids</taxon>
        <taxon>malvids</taxon>
        <taxon>Malvales</taxon>
        <taxon>Malvaceae</taxon>
        <taxon>Malvoideae</taxon>
        <taxon>Hibiscus</taxon>
    </lineage>
</organism>
<evidence type="ECO:0000256" key="1">
    <source>
        <dbReference type="SAM" id="Coils"/>
    </source>
</evidence>
<evidence type="ECO:0000313" key="3">
    <source>
        <dbReference type="Proteomes" id="UP001396334"/>
    </source>
</evidence>
<feature type="coiled-coil region" evidence="1">
    <location>
        <begin position="83"/>
        <end position="117"/>
    </location>
</feature>
<evidence type="ECO:0000313" key="2">
    <source>
        <dbReference type="EMBL" id="KAK9025946.1"/>
    </source>
</evidence>
<dbReference type="EMBL" id="JBBPBN010000013">
    <property type="protein sequence ID" value="KAK9025946.1"/>
    <property type="molecule type" value="Genomic_DNA"/>
</dbReference>
<proteinExistence type="predicted"/>
<protein>
    <submittedName>
        <fullName evidence="2">Uncharacterized protein</fullName>
    </submittedName>
</protein>
<name>A0ABR2SL13_9ROSI</name>
<gene>
    <name evidence="2" type="ORF">V6N11_038799</name>
</gene>
<dbReference type="Proteomes" id="UP001396334">
    <property type="component" value="Unassembled WGS sequence"/>
</dbReference>
<comment type="caution">
    <text evidence="2">The sequence shown here is derived from an EMBL/GenBank/DDBJ whole genome shotgun (WGS) entry which is preliminary data.</text>
</comment>